<proteinExistence type="predicted"/>
<dbReference type="EMBL" id="JRNU01000097">
    <property type="protein sequence ID" value="KGF50007.1"/>
    <property type="molecule type" value="Genomic_DNA"/>
</dbReference>
<comment type="caution">
    <text evidence="1">The sequence shown here is derived from an EMBL/GenBank/DDBJ whole genome shotgun (WGS) entry which is preliminary data.</text>
</comment>
<protein>
    <recommendedName>
        <fullName evidence="3">Grasp-with-spasm system SPASM domain peptide maturase</fullName>
    </recommendedName>
</protein>
<sequence>MDKYNNQYFILSSSCALTKGASRTLIQDFQRSYADFVPNDYYSLCNLLNRHKISDIANKIEDSSLVDYYQFVDFMIEREYAFVSDNLQVFPEISQELYEDKDNIYDAIIDIDENDIKTDKLDMFLSDVKKLHCTDLQVRVYNHSDPCRLHSILRKICAYIFYYVELHLDSSKYITNKYCYDIILNYPPITNIYLYNAVSNKSINYSENTEGCYPLKMGTVYYVAAELNDNNCGCISDYSKIYKNASFYRMSQRHNSCLYKKVSLDKDGYVRNCPSMFEKYDLSDGFEKIIHSPTFRKYWNITKKNVDGCKDCEFQFNCLDCRAHTKGNGIFNKPIACKYNPYIAKEER</sequence>
<keyword evidence="2" id="KW-1185">Reference proteome</keyword>
<evidence type="ECO:0000313" key="1">
    <source>
        <dbReference type="EMBL" id="KGF50007.1"/>
    </source>
</evidence>
<dbReference type="OrthoDB" id="9808591at2"/>
<organism evidence="1 2">
    <name type="scientific">Prevotella amnii DNF00058</name>
    <dbReference type="NCBI Taxonomy" id="1401066"/>
    <lineage>
        <taxon>Bacteria</taxon>
        <taxon>Pseudomonadati</taxon>
        <taxon>Bacteroidota</taxon>
        <taxon>Bacteroidia</taxon>
        <taxon>Bacteroidales</taxon>
        <taxon>Prevotellaceae</taxon>
        <taxon>Prevotella</taxon>
    </lineage>
</organism>
<gene>
    <name evidence="1" type="ORF">HMPREF9302_10385</name>
</gene>
<dbReference type="InterPro" id="IPR026497">
    <property type="entry name" value="GRASP-with-SPASM"/>
</dbReference>
<dbReference type="Proteomes" id="UP000029614">
    <property type="component" value="Unassembled WGS sequence"/>
</dbReference>
<reference evidence="1 2" key="1">
    <citation type="submission" date="2014-07" db="EMBL/GenBank/DDBJ databases">
        <authorList>
            <person name="McCorrison J."/>
            <person name="Sanka R."/>
            <person name="Torralba M."/>
            <person name="Gillis M."/>
            <person name="Haft D.H."/>
            <person name="Methe B."/>
            <person name="Sutton G."/>
            <person name="Nelson K.E."/>
        </authorList>
    </citation>
    <scope>NUCLEOTIDE SEQUENCE [LARGE SCALE GENOMIC DNA]</scope>
    <source>
        <strain evidence="1 2">DNF00058</strain>
    </source>
</reference>
<dbReference type="PROSITE" id="PS51257">
    <property type="entry name" value="PROKAR_LIPOPROTEIN"/>
    <property type="match status" value="1"/>
</dbReference>
<evidence type="ECO:0000313" key="2">
    <source>
        <dbReference type="Proteomes" id="UP000029614"/>
    </source>
</evidence>
<dbReference type="NCBIfam" id="TIGR04193">
    <property type="entry name" value="SPASM_w_grasp"/>
    <property type="match status" value="1"/>
</dbReference>
<dbReference type="AlphaFoldDB" id="A0A096C4Z0"/>
<evidence type="ECO:0008006" key="3">
    <source>
        <dbReference type="Google" id="ProtNLM"/>
    </source>
</evidence>
<dbReference type="RefSeq" id="WP_036857046.1">
    <property type="nucleotide sequence ID" value="NZ_JRNU01000097.1"/>
</dbReference>
<accession>A0A096C4Z0</accession>
<name>A0A096C4Z0_9BACT</name>